<dbReference type="InterPro" id="IPR001424">
    <property type="entry name" value="SOD_Cu_Zn_dom"/>
</dbReference>
<sequence length="196" mass="20585">MRVMFLILMIFVLSACNGGADETTRTVEMYNAAGDMVGNATLNEMPDGVQIKLKLEGLSPGFHGIHVHEFSSCEGPDFQSAGNHLDPEGNEHGLMHPKGSHLGDLPNIEADAGGLVDAELMLAGATLTDGKQSILRGDGTSLVVHESQDDGVSQPAGDSGVRIICGEIKADPNADSKSSAEETPSDPTETNENQDE</sequence>
<dbReference type="Gene3D" id="2.60.40.200">
    <property type="entry name" value="Superoxide dismutase, copper/zinc binding domain"/>
    <property type="match status" value="1"/>
</dbReference>
<evidence type="ECO:0000259" key="4">
    <source>
        <dbReference type="Pfam" id="PF00080"/>
    </source>
</evidence>
<dbReference type="SUPFAM" id="SSF49329">
    <property type="entry name" value="Cu,Zn superoxide dismutase-like"/>
    <property type="match status" value="1"/>
</dbReference>
<comment type="similarity">
    <text evidence="1">Belongs to the Cu-Zn superoxide dismutase family.</text>
</comment>
<evidence type="ECO:0000313" key="6">
    <source>
        <dbReference type="Proteomes" id="UP000269301"/>
    </source>
</evidence>
<name>A0A494ZUB3_9BACI</name>
<comment type="caution">
    <text evidence="5">The sequence shown here is derived from an EMBL/GenBank/DDBJ whole genome shotgun (WGS) entry which is preliminary data.</text>
</comment>
<proteinExistence type="inferred from homology"/>
<dbReference type="InterPro" id="IPR036423">
    <property type="entry name" value="SOD-like_Cu/Zn_dom_sf"/>
</dbReference>
<dbReference type="RefSeq" id="WP_121205876.1">
    <property type="nucleotide sequence ID" value="NZ_RBZP01000023.1"/>
</dbReference>
<keyword evidence="3" id="KW-0732">Signal</keyword>
<feature type="domain" description="Superoxide dismutase copper/zinc binding" evidence="4">
    <location>
        <begin position="38"/>
        <end position="168"/>
    </location>
</feature>
<dbReference type="Pfam" id="PF00080">
    <property type="entry name" value="Sod_Cu"/>
    <property type="match status" value="1"/>
</dbReference>
<evidence type="ECO:0000313" key="5">
    <source>
        <dbReference type="EMBL" id="RKQ29582.1"/>
    </source>
</evidence>
<protein>
    <submittedName>
        <fullName evidence="5">Superoxide dismutase family protein</fullName>
    </submittedName>
</protein>
<dbReference type="InterPro" id="IPR024134">
    <property type="entry name" value="SOD_Cu/Zn_/chaperone"/>
</dbReference>
<feature type="region of interest" description="Disordered" evidence="2">
    <location>
        <begin position="165"/>
        <end position="196"/>
    </location>
</feature>
<dbReference type="GO" id="GO:0006801">
    <property type="term" value="P:superoxide metabolic process"/>
    <property type="evidence" value="ECO:0007669"/>
    <property type="project" value="InterPro"/>
</dbReference>
<evidence type="ECO:0000256" key="2">
    <source>
        <dbReference type="SAM" id="MobiDB-lite"/>
    </source>
</evidence>
<dbReference type="GO" id="GO:0005507">
    <property type="term" value="F:copper ion binding"/>
    <property type="evidence" value="ECO:0007669"/>
    <property type="project" value="InterPro"/>
</dbReference>
<evidence type="ECO:0000256" key="1">
    <source>
        <dbReference type="ARBA" id="ARBA00010457"/>
    </source>
</evidence>
<reference evidence="5 6" key="1">
    <citation type="journal article" date="2016" name="Int. J. Syst. Evol. Microbiol.">
        <title>Oceanobacillus halophilus sp. nov., a novel moderately halophilic bacterium from a hypersaline lake.</title>
        <authorList>
            <person name="Amoozegar M.A."/>
            <person name="Bagheri M."/>
            <person name="Makhdoumi A."/>
            <person name="Nikou M.M."/>
            <person name="Fazeli S.A.S."/>
            <person name="Schumann P."/>
            <person name="Sproer C."/>
            <person name="Sanchez-Porro C."/>
            <person name="Ventosa A."/>
        </authorList>
    </citation>
    <scope>NUCLEOTIDE SEQUENCE [LARGE SCALE GENOMIC DNA]</scope>
    <source>
        <strain evidence="5 6">DSM 23996</strain>
    </source>
</reference>
<accession>A0A494ZUB3</accession>
<feature type="compositionally biased region" description="Basic and acidic residues" evidence="2">
    <location>
        <begin position="168"/>
        <end position="180"/>
    </location>
</feature>
<dbReference type="AlphaFoldDB" id="A0A494ZUB3"/>
<keyword evidence="6" id="KW-1185">Reference proteome</keyword>
<feature type="signal peptide" evidence="3">
    <location>
        <begin position="1"/>
        <end position="20"/>
    </location>
</feature>
<dbReference type="EMBL" id="RBZP01000023">
    <property type="protein sequence ID" value="RKQ29582.1"/>
    <property type="molecule type" value="Genomic_DNA"/>
</dbReference>
<dbReference type="PROSITE" id="PS51257">
    <property type="entry name" value="PROKAR_LIPOPROTEIN"/>
    <property type="match status" value="1"/>
</dbReference>
<dbReference type="CDD" id="cd00305">
    <property type="entry name" value="Cu-Zn_Superoxide_Dismutase"/>
    <property type="match status" value="1"/>
</dbReference>
<evidence type="ECO:0000256" key="3">
    <source>
        <dbReference type="SAM" id="SignalP"/>
    </source>
</evidence>
<dbReference type="Proteomes" id="UP000269301">
    <property type="component" value="Unassembled WGS sequence"/>
</dbReference>
<gene>
    <name evidence="5" type="ORF">D8M06_17475</name>
</gene>
<feature type="compositionally biased region" description="Polar residues" evidence="2">
    <location>
        <begin position="181"/>
        <end position="196"/>
    </location>
</feature>
<dbReference type="PANTHER" id="PTHR10003">
    <property type="entry name" value="SUPEROXIDE DISMUTASE CU-ZN -RELATED"/>
    <property type="match status" value="1"/>
</dbReference>
<feature type="chain" id="PRO_5019774546" evidence="3">
    <location>
        <begin position="21"/>
        <end position="196"/>
    </location>
</feature>
<dbReference type="OrthoDB" id="9792957at2"/>
<organism evidence="5 6">
    <name type="scientific">Oceanobacillus halophilus</name>
    <dbReference type="NCBI Taxonomy" id="930130"/>
    <lineage>
        <taxon>Bacteria</taxon>
        <taxon>Bacillati</taxon>
        <taxon>Bacillota</taxon>
        <taxon>Bacilli</taxon>
        <taxon>Bacillales</taxon>
        <taxon>Bacillaceae</taxon>
        <taxon>Oceanobacillus</taxon>
    </lineage>
</organism>